<evidence type="ECO:0000256" key="1">
    <source>
        <dbReference type="SAM" id="Phobius"/>
    </source>
</evidence>
<gene>
    <name evidence="2" type="ORF">CLBCK_20480</name>
</gene>
<keyword evidence="1" id="KW-1133">Transmembrane helix</keyword>
<name>A0A1S8S8Y8_CLOBE</name>
<evidence type="ECO:0000313" key="3">
    <source>
        <dbReference type="Proteomes" id="UP000190973"/>
    </source>
</evidence>
<evidence type="ECO:0000313" key="2">
    <source>
        <dbReference type="EMBL" id="OOM61873.1"/>
    </source>
</evidence>
<feature type="transmembrane region" description="Helical" evidence="1">
    <location>
        <begin position="20"/>
        <end position="39"/>
    </location>
</feature>
<accession>A0A1S8S8Y8</accession>
<proteinExistence type="predicted"/>
<keyword evidence="1" id="KW-0472">Membrane</keyword>
<dbReference type="AlphaFoldDB" id="A0A1S8S8Y8"/>
<sequence length="44" mass="5251">MSYMFILGSDIINYVIEKKMAFMWLIFAVVCGISAYKNIQKWRK</sequence>
<dbReference type="RefSeq" id="WP_274603954.1">
    <property type="nucleotide sequence ID" value="NZ_JABSWL010000001.1"/>
</dbReference>
<protein>
    <submittedName>
        <fullName evidence="2">Uncharacterized protein</fullName>
    </submittedName>
</protein>
<reference evidence="2 3" key="1">
    <citation type="submission" date="2016-05" db="EMBL/GenBank/DDBJ databases">
        <title>Microbial solvent formation.</title>
        <authorList>
            <person name="Poehlein A."/>
            <person name="Montoya Solano J.D."/>
            <person name="Flitsch S."/>
            <person name="Krabben P."/>
            <person name="Duerre P."/>
            <person name="Daniel R."/>
        </authorList>
    </citation>
    <scope>NUCLEOTIDE SEQUENCE [LARGE SCALE GENOMIC DNA]</scope>
    <source>
        <strain evidence="2 3">DSM 53</strain>
    </source>
</reference>
<comment type="caution">
    <text evidence="2">The sequence shown here is derived from an EMBL/GenBank/DDBJ whole genome shotgun (WGS) entry which is preliminary data.</text>
</comment>
<dbReference type="EMBL" id="LZZI01000029">
    <property type="protein sequence ID" value="OOM61873.1"/>
    <property type="molecule type" value="Genomic_DNA"/>
</dbReference>
<dbReference type="Proteomes" id="UP000190973">
    <property type="component" value="Unassembled WGS sequence"/>
</dbReference>
<organism evidence="2 3">
    <name type="scientific">Clostridium beijerinckii</name>
    <name type="common">Clostridium MP</name>
    <dbReference type="NCBI Taxonomy" id="1520"/>
    <lineage>
        <taxon>Bacteria</taxon>
        <taxon>Bacillati</taxon>
        <taxon>Bacillota</taxon>
        <taxon>Clostridia</taxon>
        <taxon>Eubacteriales</taxon>
        <taxon>Clostridiaceae</taxon>
        <taxon>Clostridium</taxon>
    </lineage>
</organism>
<keyword evidence="1" id="KW-0812">Transmembrane</keyword>